<dbReference type="EMBL" id="CR522871">
    <property type="protein sequence ID" value="CAG37951.1"/>
    <property type="molecule type" value="Genomic_DNA"/>
</dbReference>
<gene>
    <name evidence="1" type="ordered locus">DPPB87</name>
</gene>
<dbReference type="STRING" id="177439.DPPB87"/>
<reference evidence="1 2" key="1">
    <citation type="journal article" date="2004" name="Environ. Microbiol.">
        <title>The genome of Desulfotalea psychrophila, a sulfate-reducing bacterium from permanently cold Arctic sediments.</title>
        <authorList>
            <person name="Rabus R."/>
            <person name="Ruepp A."/>
            <person name="Frickey T."/>
            <person name="Rattei T."/>
            <person name="Fartmann B."/>
            <person name="Stark M."/>
            <person name="Bauer M."/>
            <person name="Zibat A."/>
            <person name="Lombardot T."/>
            <person name="Becker I."/>
            <person name="Amann J."/>
            <person name="Gellner K."/>
            <person name="Teeling H."/>
            <person name="Leuschner W.D."/>
            <person name="Gloeckner F.-O."/>
            <person name="Lupas A.N."/>
            <person name="Amann R."/>
            <person name="Klenk H.-P."/>
        </authorList>
    </citation>
    <scope>NUCLEOTIDE SEQUENCE [LARGE SCALE GENOMIC DNA]</scope>
    <source>
        <strain evidence="2">DSM 12343 / LSv54</strain>
        <plasmid evidence="2">large</plasmid>
    </source>
</reference>
<dbReference type="InterPro" id="IPR018759">
    <property type="entry name" value="BBP2_2"/>
</dbReference>
<dbReference type="Proteomes" id="UP000000602">
    <property type="component" value="Plasmid large"/>
</dbReference>
<evidence type="ECO:0000313" key="1">
    <source>
        <dbReference type="EMBL" id="CAG37951.1"/>
    </source>
</evidence>
<dbReference type="AlphaFoldDB" id="Q6AI96"/>
<evidence type="ECO:0008006" key="3">
    <source>
        <dbReference type="Google" id="ProtNLM"/>
    </source>
</evidence>
<name>Q6AI96_DESPS</name>
<sequence>MNAGYRFMEKLTSTLKGYYQNSAYDVYNGDNNTDRDDNTYKIAAVVGYDLLQNLIVSLEIGYEDRDSNATGMSYQNTFGIISLDYNF</sequence>
<dbReference type="HOGENOM" id="CLU_2478320_0_0_7"/>
<dbReference type="Pfam" id="PF10082">
    <property type="entry name" value="BBP2_2"/>
    <property type="match status" value="1"/>
</dbReference>
<proteinExistence type="predicted"/>
<geneLocation type="plasmid" evidence="2">
    <name>large</name>
</geneLocation>
<dbReference type="KEGG" id="dps:DPPB87"/>
<evidence type="ECO:0000313" key="2">
    <source>
        <dbReference type="Proteomes" id="UP000000602"/>
    </source>
</evidence>
<protein>
    <recommendedName>
        <fullName evidence="3">Outer membrane protein beta-barrel domain-containing protein</fullName>
    </recommendedName>
</protein>
<keyword evidence="2" id="KW-1185">Reference proteome</keyword>
<accession>Q6AI96</accession>
<organism evidence="1 2">
    <name type="scientific">Desulfotalea psychrophila (strain LSv54 / DSM 12343)</name>
    <dbReference type="NCBI Taxonomy" id="177439"/>
    <lineage>
        <taxon>Bacteria</taxon>
        <taxon>Pseudomonadati</taxon>
        <taxon>Thermodesulfobacteriota</taxon>
        <taxon>Desulfobulbia</taxon>
        <taxon>Desulfobulbales</taxon>
        <taxon>Desulfocapsaceae</taxon>
        <taxon>Desulfotalea</taxon>
    </lineage>
</organism>